<dbReference type="GO" id="GO:0020037">
    <property type="term" value="F:heme binding"/>
    <property type="evidence" value="ECO:0007669"/>
    <property type="project" value="InterPro"/>
</dbReference>
<comment type="caution">
    <text evidence="6">The sequence shown here is derived from an EMBL/GenBank/DDBJ whole genome shotgun (WGS) entry which is preliminary data.</text>
</comment>
<sequence length="141" mass="16210">MVSNLIKLSLGSLFILSIYSCKGKPKYVKPIIEKKEKKVIDTCRYYAYDAGQIISNLSCKFCHLSPDVAEKDDRGWATFRGLARMDSLKIVDYTFTKKHKGWFSENGPYKTARMDTLSDCEIRNVIRYIKDSDRNIPLPGQ</sequence>
<reference evidence="6 7" key="1">
    <citation type="submission" date="2019-11" db="EMBL/GenBank/DDBJ databases">
        <title>Pedobacter petrophilus genome.</title>
        <authorList>
            <person name="Feldbauer M.J."/>
            <person name="Newman J.D."/>
        </authorList>
    </citation>
    <scope>NUCLEOTIDE SEQUENCE [LARGE SCALE GENOMIC DNA]</scope>
    <source>
        <strain evidence="6 7">LMG 29686</strain>
    </source>
</reference>
<evidence type="ECO:0000256" key="1">
    <source>
        <dbReference type="ARBA" id="ARBA00022617"/>
    </source>
</evidence>
<dbReference type="GO" id="GO:0009055">
    <property type="term" value="F:electron transfer activity"/>
    <property type="evidence" value="ECO:0007669"/>
    <property type="project" value="InterPro"/>
</dbReference>
<organism evidence="6 7">
    <name type="scientific">Pedobacter petrophilus</name>
    <dbReference type="NCBI Taxonomy" id="1908241"/>
    <lineage>
        <taxon>Bacteria</taxon>
        <taxon>Pseudomonadati</taxon>
        <taxon>Bacteroidota</taxon>
        <taxon>Sphingobacteriia</taxon>
        <taxon>Sphingobacteriales</taxon>
        <taxon>Sphingobacteriaceae</taxon>
        <taxon>Pedobacter</taxon>
    </lineage>
</organism>
<proteinExistence type="predicted"/>
<name>A0A7K0FVH0_9SPHI</name>
<evidence type="ECO:0000256" key="3">
    <source>
        <dbReference type="ARBA" id="ARBA00023004"/>
    </source>
</evidence>
<evidence type="ECO:0000256" key="2">
    <source>
        <dbReference type="ARBA" id="ARBA00022723"/>
    </source>
</evidence>
<protein>
    <recommendedName>
        <fullName evidence="5">Cytochrome c domain-containing protein</fullName>
    </recommendedName>
</protein>
<keyword evidence="7" id="KW-1185">Reference proteome</keyword>
<accession>A0A7K0FVH0</accession>
<evidence type="ECO:0000256" key="4">
    <source>
        <dbReference type="PROSITE-ProRule" id="PRU00433"/>
    </source>
</evidence>
<keyword evidence="1 4" id="KW-0349">Heme</keyword>
<dbReference type="InterPro" id="IPR009056">
    <property type="entry name" value="Cyt_c-like_dom"/>
</dbReference>
<gene>
    <name evidence="6" type="ORF">GJU39_05840</name>
</gene>
<evidence type="ECO:0000313" key="7">
    <source>
        <dbReference type="Proteomes" id="UP000487757"/>
    </source>
</evidence>
<dbReference type="InterPro" id="IPR036909">
    <property type="entry name" value="Cyt_c-like_dom_sf"/>
</dbReference>
<dbReference type="PROSITE" id="PS51257">
    <property type="entry name" value="PROKAR_LIPOPROTEIN"/>
    <property type="match status" value="1"/>
</dbReference>
<feature type="domain" description="Cytochrome c" evidence="5">
    <location>
        <begin position="46"/>
        <end position="133"/>
    </location>
</feature>
<dbReference type="RefSeq" id="WP_154279765.1">
    <property type="nucleotide sequence ID" value="NZ_JBHUJQ010000001.1"/>
</dbReference>
<dbReference type="Proteomes" id="UP000487757">
    <property type="component" value="Unassembled WGS sequence"/>
</dbReference>
<dbReference type="AlphaFoldDB" id="A0A7K0FVH0"/>
<keyword evidence="3 4" id="KW-0408">Iron</keyword>
<dbReference type="EMBL" id="WKKH01000006">
    <property type="protein sequence ID" value="MRX75607.1"/>
    <property type="molecule type" value="Genomic_DNA"/>
</dbReference>
<evidence type="ECO:0000259" key="5">
    <source>
        <dbReference type="PROSITE" id="PS51007"/>
    </source>
</evidence>
<dbReference type="SUPFAM" id="SSF46626">
    <property type="entry name" value="Cytochrome c"/>
    <property type="match status" value="1"/>
</dbReference>
<dbReference type="OrthoDB" id="772513at2"/>
<dbReference type="GO" id="GO:0046872">
    <property type="term" value="F:metal ion binding"/>
    <property type="evidence" value="ECO:0007669"/>
    <property type="project" value="UniProtKB-KW"/>
</dbReference>
<dbReference type="PROSITE" id="PS51007">
    <property type="entry name" value="CYTC"/>
    <property type="match status" value="1"/>
</dbReference>
<evidence type="ECO:0000313" key="6">
    <source>
        <dbReference type="EMBL" id="MRX75607.1"/>
    </source>
</evidence>
<keyword evidence="2 4" id="KW-0479">Metal-binding</keyword>